<dbReference type="InterPro" id="IPR011006">
    <property type="entry name" value="CheY-like_superfamily"/>
</dbReference>
<dbReference type="GO" id="GO:0032993">
    <property type="term" value="C:protein-DNA complex"/>
    <property type="evidence" value="ECO:0007669"/>
    <property type="project" value="TreeGrafter"/>
</dbReference>
<evidence type="ECO:0000256" key="3">
    <source>
        <dbReference type="ARBA" id="ARBA00023163"/>
    </source>
</evidence>
<keyword evidence="3" id="KW-0804">Transcription</keyword>
<keyword evidence="1" id="KW-0805">Transcription regulation</keyword>
<evidence type="ECO:0000256" key="1">
    <source>
        <dbReference type="ARBA" id="ARBA00023015"/>
    </source>
</evidence>
<evidence type="ECO:0000313" key="9">
    <source>
        <dbReference type="Proteomes" id="UP000217257"/>
    </source>
</evidence>
<reference evidence="8 9" key="1">
    <citation type="submission" date="2017-06" db="EMBL/GenBank/DDBJ databases">
        <title>Sequencing and comparative analysis of myxobacterial genomes.</title>
        <authorList>
            <person name="Rupp O."/>
            <person name="Goesmann A."/>
            <person name="Sogaard-Andersen L."/>
        </authorList>
    </citation>
    <scope>NUCLEOTIDE SEQUENCE [LARGE SCALE GENOMIC DNA]</scope>
    <source>
        <strain evidence="8 9">DSM 52655</strain>
    </source>
</reference>
<evidence type="ECO:0000259" key="7">
    <source>
        <dbReference type="PROSITE" id="PS51755"/>
    </source>
</evidence>
<keyword evidence="2 5" id="KW-0238">DNA-binding</keyword>
<dbReference type="InterPro" id="IPR001867">
    <property type="entry name" value="OmpR/PhoB-type_DNA-bd"/>
</dbReference>
<feature type="DNA-binding region" description="OmpR/PhoB-type" evidence="5">
    <location>
        <begin position="130"/>
        <end position="225"/>
    </location>
</feature>
<dbReference type="EMBL" id="CP022098">
    <property type="protein sequence ID" value="ATB35951.1"/>
    <property type="molecule type" value="Genomic_DNA"/>
</dbReference>
<dbReference type="InterPro" id="IPR036388">
    <property type="entry name" value="WH-like_DNA-bd_sf"/>
</dbReference>
<feature type="domain" description="OmpR/PhoB-type" evidence="7">
    <location>
        <begin position="130"/>
        <end position="225"/>
    </location>
</feature>
<protein>
    <submittedName>
        <fullName evidence="8">DNA-binding response regulator</fullName>
    </submittedName>
</protein>
<evidence type="ECO:0000259" key="6">
    <source>
        <dbReference type="PROSITE" id="PS50110"/>
    </source>
</evidence>
<dbReference type="Pfam" id="PF00486">
    <property type="entry name" value="Trans_reg_C"/>
    <property type="match status" value="1"/>
</dbReference>
<dbReference type="Pfam" id="PF00072">
    <property type="entry name" value="Response_reg"/>
    <property type="match status" value="1"/>
</dbReference>
<dbReference type="InterPro" id="IPR039420">
    <property type="entry name" value="WalR-like"/>
</dbReference>
<dbReference type="Proteomes" id="UP000217257">
    <property type="component" value="Chromosome"/>
</dbReference>
<name>A0A250IXQ7_9BACT</name>
<dbReference type="GO" id="GO:0005829">
    <property type="term" value="C:cytosol"/>
    <property type="evidence" value="ECO:0007669"/>
    <property type="project" value="TreeGrafter"/>
</dbReference>
<dbReference type="CDD" id="cd00383">
    <property type="entry name" value="trans_reg_C"/>
    <property type="match status" value="1"/>
</dbReference>
<dbReference type="GO" id="GO:0006355">
    <property type="term" value="P:regulation of DNA-templated transcription"/>
    <property type="evidence" value="ECO:0007669"/>
    <property type="project" value="InterPro"/>
</dbReference>
<keyword evidence="4" id="KW-0597">Phosphoprotein</keyword>
<dbReference type="SUPFAM" id="SSF46894">
    <property type="entry name" value="C-terminal effector domain of the bipartite response regulators"/>
    <property type="match status" value="1"/>
</dbReference>
<sequence length="234" mass="24815">MAAPPTPSIVVIEDDAAIAGAVVRALVRAGFSVTLATDGPRGLALARAPGTALVVLDLMLPELSGLDVLQRLRACTPAPIIVVTAQTELETRIAVFAEGAVDYLPKPFFVEELLARIHARLGPAPVGTNSAPLGFGPLTIDLDAREVRVDGDTVSLTPTEFLLLAALVRRPGRAFARSELALALADPEETSPRQLDVHIMRLRKKLGSVGAAIRTVWGHGYRFDPPAPRTESGR</sequence>
<dbReference type="AlphaFoldDB" id="A0A250IXQ7"/>
<feature type="domain" description="Response regulatory" evidence="6">
    <location>
        <begin position="8"/>
        <end position="121"/>
    </location>
</feature>
<dbReference type="GO" id="GO:0000156">
    <property type="term" value="F:phosphorelay response regulator activity"/>
    <property type="evidence" value="ECO:0007669"/>
    <property type="project" value="TreeGrafter"/>
</dbReference>
<dbReference type="SMART" id="SM00862">
    <property type="entry name" value="Trans_reg_C"/>
    <property type="match status" value="1"/>
</dbReference>
<dbReference type="PROSITE" id="PS51755">
    <property type="entry name" value="OMPR_PHOB"/>
    <property type="match status" value="1"/>
</dbReference>
<dbReference type="SUPFAM" id="SSF52172">
    <property type="entry name" value="CheY-like"/>
    <property type="match status" value="1"/>
</dbReference>
<feature type="modified residue" description="4-aspartylphosphate" evidence="4">
    <location>
        <position position="57"/>
    </location>
</feature>
<dbReference type="Gene3D" id="1.10.10.10">
    <property type="entry name" value="Winged helix-like DNA-binding domain superfamily/Winged helix DNA-binding domain"/>
    <property type="match status" value="1"/>
</dbReference>
<gene>
    <name evidence="8" type="ORF">CYFUS_001365</name>
</gene>
<dbReference type="InterPro" id="IPR016032">
    <property type="entry name" value="Sig_transdc_resp-reg_C-effctor"/>
</dbReference>
<evidence type="ECO:0000256" key="2">
    <source>
        <dbReference type="ARBA" id="ARBA00023125"/>
    </source>
</evidence>
<dbReference type="RefSeq" id="WP_095984505.1">
    <property type="nucleotide sequence ID" value="NZ_CP022098.1"/>
</dbReference>
<dbReference type="InterPro" id="IPR001789">
    <property type="entry name" value="Sig_transdc_resp-reg_receiver"/>
</dbReference>
<dbReference type="PANTHER" id="PTHR48111:SF67">
    <property type="entry name" value="TRANSCRIPTIONAL REGULATORY PROTEIN TCTD"/>
    <property type="match status" value="1"/>
</dbReference>
<evidence type="ECO:0000313" key="8">
    <source>
        <dbReference type="EMBL" id="ATB35951.1"/>
    </source>
</evidence>
<dbReference type="SMART" id="SM00448">
    <property type="entry name" value="REC"/>
    <property type="match status" value="1"/>
</dbReference>
<dbReference type="KEGG" id="cfus:CYFUS_001365"/>
<proteinExistence type="predicted"/>
<organism evidence="8 9">
    <name type="scientific">Cystobacter fuscus</name>
    <dbReference type="NCBI Taxonomy" id="43"/>
    <lineage>
        <taxon>Bacteria</taxon>
        <taxon>Pseudomonadati</taxon>
        <taxon>Myxococcota</taxon>
        <taxon>Myxococcia</taxon>
        <taxon>Myxococcales</taxon>
        <taxon>Cystobacterineae</taxon>
        <taxon>Archangiaceae</taxon>
        <taxon>Cystobacter</taxon>
    </lineage>
</organism>
<dbReference type="Gene3D" id="3.40.50.2300">
    <property type="match status" value="1"/>
</dbReference>
<evidence type="ECO:0000256" key="4">
    <source>
        <dbReference type="PROSITE-ProRule" id="PRU00169"/>
    </source>
</evidence>
<accession>A0A250IXQ7</accession>
<evidence type="ECO:0000256" key="5">
    <source>
        <dbReference type="PROSITE-ProRule" id="PRU01091"/>
    </source>
</evidence>
<dbReference type="PROSITE" id="PS50110">
    <property type="entry name" value="RESPONSE_REGULATORY"/>
    <property type="match status" value="1"/>
</dbReference>
<dbReference type="PANTHER" id="PTHR48111">
    <property type="entry name" value="REGULATOR OF RPOS"/>
    <property type="match status" value="1"/>
</dbReference>
<dbReference type="GO" id="GO:0000976">
    <property type="term" value="F:transcription cis-regulatory region binding"/>
    <property type="evidence" value="ECO:0007669"/>
    <property type="project" value="TreeGrafter"/>
</dbReference>